<dbReference type="AlphaFoldDB" id="A0A7J8RET0"/>
<feature type="compositionally biased region" description="Acidic residues" evidence="5">
    <location>
        <begin position="328"/>
        <end position="337"/>
    </location>
</feature>
<dbReference type="GO" id="GO:0071006">
    <property type="term" value="C:U2-type catalytic step 1 spliceosome"/>
    <property type="evidence" value="ECO:0007669"/>
    <property type="project" value="TreeGrafter"/>
</dbReference>
<dbReference type="PANTHER" id="PTHR12111:SF1">
    <property type="entry name" value="SPLICING FACTOR YJU2"/>
    <property type="match status" value="1"/>
</dbReference>
<dbReference type="InterPro" id="IPR003441">
    <property type="entry name" value="NAC-dom"/>
</dbReference>
<proteinExistence type="predicted"/>
<keyword evidence="8" id="KW-1185">Reference proteome</keyword>
<keyword evidence="1" id="KW-0805">Transcription regulation</keyword>
<keyword evidence="3" id="KW-0804">Transcription</keyword>
<gene>
    <name evidence="7" type="ORF">Godav_012898</name>
</gene>
<dbReference type="SUPFAM" id="SSF101941">
    <property type="entry name" value="NAC domain"/>
    <property type="match status" value="1"/>
</dbReference>
<dbReference type="GO" id="GO:0003677">
    <property type="term" value="F:DNA binding"/>
    <property type="evidence" value="ECO:0007669"/>
    <property type="project" value="UniProtKB-KW"/>
</dbReference>
<protein>
    <recommendedName>
        <fullName evidence="6">NAC domain-containing protein</fullName>
    </recommendedName>
</protein>
<feature type="region of interest" description="Disordered" evidence="5">
    <location>
        <begin position="490"/>
        <end position="517"/>
    </location>
</feature>
<dbReference type="PANTHER" id="PTHR12111">
    <property type="entry name" value="SPLICING FACTOR YJU2"/>
    <property type="match status" value="1"/>
</dbReference>
<dbReference type="InterPro" id="IPR007590">
    <property type="entry name" value="Saf4/Yju2"/>
</dbReference>
<evidence type="ECO:0000259" key="6">
    <source>
        <dbReference type="PROSITE" id="PS51005"/>
    </source>
</evidence>
<evidence type="ECO:0000313" key="7">
    <source>
        <dbReference type="EMBL" id="MBA0612271.1"/>
    </source>
</evidence>
<dbReference type="PROSITE" id="PS51005">
    <property type="entry name" value="NAC"/>
    <property type="match status" value="1"/>
</dbReference>
<dbReference type="InterPro" id="IPR036093">
    <property type="entry name" value="NAC_dom_sf"/>
</dbReference>
<dbReference type="GO" id="GO:0006355">
    <property type="term" value="P:regulation of DNA-templated transcription"/>
    <property type="evidence" value="ECO:0007669"/>
    <property type="project" value="InterPro"/>
</dbReference>
<keyword evidence="4" id="KW-0539">Nucleus</keyword>
<feature type="domain" description="NAC" evidence="6">
    <location>
        <begin position="7"/>
        <end position="148"/>
    </location>
</feature>
<evidence type="ECO:0000256" key="5">
    <source>
        <dbReference type="SAM" id="MobiDB-lite"/>
    </source>
</evidence>
<reference evidence="7 8" key="1">
    <citation type="journal article" date="2019" name="Genome Biol. Evol.">
        <title>Insights into the evolution of the New World diploid cottons (Gossypium, subgenus Houzingenia) based on genome sequencing.</title>
        <authorList>
            <person name="Grover C.E."/>
            <person name="Arick M.A. 2nd"/>
            <person name="Thrash A."/>
            <person name="Conover J.L."/>
            <person name="Sanders W.S."/>
            <person name="Peterson D.G."/>
            <person name="Frelichowski J.E."/>
            <person name="Scheffler J.A."/>
            <person name="Scheffler B.E."/>
            <person name="Wendel J.F."/>
        </authorList>
    </citation>
    <scope>NUCLEOTIDE SEQUENCE [LARGE SCALE GENOMIC DNA]</scope>
    <source>
        <strain evidence="7">27</strain>
        <tissue evidence="7">Leaf</tissue>
    </source>
</reference>
<evidence type="ECO:0000313" key="8">
    <source>
        <dbReference type="Proteomes" id="UP000593561"/>
    </source>
</evidence>
<keyword evidence="2" id="KW-0238">DNA-binding</keyword>
<accession>A0A7J8RET0</accession>
<dbReference type="GO" id="GO:0000398">
    <property type="term" value="P:mRNA splicing, via spliceosome"/>
    <property type="evidence" value="ECO:0007669"/>
    <property type="project" value="InterPro"/>
</dbReference>
<comment type="caution">
    <text evidence="7">The sequence shown here is derived from an EMBL/GenBank/DDBJ whole genome shotgun (WGS) entry which is preliminary data.</text>
</comment>
<dbReference type="Pfam" id="PF02365">
    <property type="entry name" value="NAM"/>
    <property type="match status" value="1"/>
</dbReference>
<evidence type="ECO:0000256" key="3">
    <source>
        <dbReference type="ARBA" id="ARBA00023163"/>
    </source>
</evidence>
<evidence type="ECO:0000256" key="4">
    <source>
        <dbReference type="ARBA" id="ARBA00023242"/>
    </source>
</evidence>
<dbReference type="Proteomes" id="UP000593561">
    <property type="component" value="Unassembled WGS sequence"/>
</dbReference>
<feature type="region of interest" description="Disordered" evidence="5">
    <location>
        <begin position="316"/>
        <end position="337"/>
    </location>
</feature>
<evidence type="ECO:0000256" key="1">
    <source>
        <dbReference type="ARBA" id="ARBA00023015"/>
    </source>
</evidence>
<dbReference type="Gene3D" id="2.170.150.80">
    <property type="entry name" value="NAC domain"/>
    <property type="match status" value="1"/>
</dbReference>
<dbReference type="Pfam" id="PF04502">
    <property type="entry name" value="Saf4_Yju2"/>
    <property type="match status" value="1"/>
</dbReference>
<evidence type="ECO:0000256" key="2">
    <source>
        <dbReference type="ARBA" id="ARBA00023125"/>
    </source>
</evidence>
<organism evidence="7 8">
    <name type="scientific">Gossypium davidsonii</name>
    <name type="common">Davidson's cotton</name>
    <name type="synonym">Gossypium klotzschianum subsp. davidsonii</name>
    <dbReference type="NCBI Taxonomy" id="34287"/>
    <lineage>
        <taxon>Eukaryota</taxon>
        <taxon>Viridiplantae</taxon>
        <taxon>Streptophyta</taxon>
        <taxon>Embryophyta</taxon>
        <taxon>Tracheophyta</taxon>
        <taxon>Spermatophyta</taxon>
        <taxon>Magnoliopsida</taxon>
        <taxon>eudicotyledons</taxon>
        <taxon>Gunneridae</taxon>
        <taxon>Pentapetalae</taxon>
        <taxon>rosids</taxon>
        <taxon>malvids</taxon>
        <taxon>Malvales</taxon>
        <taxon>Malvaceae</taxon>
        <taxon>Malvoideae</taxon>
        <taxon>Gossypium</taxon>
    </lineage>
</organism>
<dbReference type="EMBL" id="JABFAC010000005">
    <property type="protein sequence ID" value="MBA0612271.1"/>
    <property type="molecule type" value="Genomic_DNA"/>
</dbReference>
<sequence length="517" mass="59939">MLNSGAVPYGYQFRPSRQEIFIRFLFPIVNGECLPSSPLIQVDIYGENKEPWNIFDKNSKTPYWVFTKLKKKSKLRIDRTAGSGCWLARNTKEVYDDGGKLLGYHKYFTFSCKNDEWMNQDNGHWIMHEYSLKREDSNDYVICEIRNKNAADLDPDSKLNTKKRRILSSKENHEEMNLPSKPNDEEMGLISIFSESDHKDLSSDVTFETRTRNDGLDLNLNLKLNDEDLRLYVNHEDPKIINKDVAGRNLNLSKLESDDEEMSISRISNHEDLSSDVTFEIRNRNDDLGLNLNLKSNDEDGKKRYLRQNMGTRRTSIVEASEGPAAEESADEGSEYASDEYTLQDMRKLYLSMHQVQFPQRRCYRNFEPWRAEAEEVERERNRRKSQGMGDAMKSLENRTLDSKREIDILAALDEMKSRKSRHATVSVDSMLDALQRTAAEKEKKLEEEDEALVKSIFQGRIGKPKEFVPRISDDVFIYNEDLTCLSNGLNRRKVSEESSSNPARFKSSVVKKKPKI</sequence>
<name>A0A7J8RET0_GOSDV</name>